<dbReference type="Gene3D" id="2.40.40.20">
    <property type="match status" value="1"/>
</dbReference>
<dbReference type="PROSITE" id="PS51669">
    <property type="entry name" value="4FE4S_MOW_BIS_MGD"/>
    <property type="match status" value="1"/>
</dbReference>
<dbReference type="InterPro" id="IPR009010">
    <property type="entry name" value="Asp_de-COase-like_dom_sf"/>
</dbReference>
<keyword evidence="4" id="KW-0479">Metal-binding</keyword>
<dbReference type="InterPro" id="IPR006656">
    <property type="entry name" value="Mopterin_OxRdtase"/>
</dbReference>
<dbReference type="STRING" id="1123285.SAMN05660235_00807"/>
<reference evidence="10" key="1">
    <citation type="submission" date="2016-10" db="EMBL/GenBank/DDBJ databases">
        <authorList>
            <person name="Varghese N."/>
            <person name="Submissions S."/>
        </authorList>
    </citation>
    <scope>NUCLEOTIDE SEQUENCE [LARGE SCALE GENOMIC DNA]</scope>
    <source>
        <strain evidence="10">DSM 23256</strain>
    </source>
</reference>
<name>A0A1G7J948_9FIRM</name>
<evidence type="ECO:0000256" key="1">
    <source>
        <dbReference type="ARBA" id="ARBA00001942"/>
    </source>
</evidence>
<evidence type="ECO:0000313" key="10">
    <source>
        <dbReference type="Proteomes" id="UP000243333"/>
    </source>
</evidence>
<comment type="similarity">
    <text evidence="2">Belongs to the prokaryotic molybdopterin-containing oxidoreductase family.</text>
</comment>
<dbReference type="GO" id="GO:0043546">
    <property type="term" value="F:molybdopterin cofactor binding"/>
    <property type="evidence" value="ECO:0007669"/>
    <property type="project" value="InterPro"/>
</dbReference>
<dbReference type="Gene3D" id="2.20.25.90">
    <property type="entry name" value="ADC-like domains"/>
    <property type="match status" value="1"/>
</dbReference>
<dbReference type="PANTHER" id="PTHR43742:SF6">
    <property type="entry name" value="OXIDOREDUCTASE YYAE-RELATED"/>
    <property type="match status" value="1"/>
</dbReference>
<dbReference type="InterPro" id="IPR037920">
    <property type="entry name" value="YoaE_C"/>
</dbReference>
<keyword evidence="5" id="KW-0560">Oxidoreductase</keyword>
<proteinExistence type="inferred from homology"/>
<dbReference type="InterPro" id="IPR050612">
    <property type="entry name" value="Prok_Mopterin_Oxidored"/>
</dbReference>
<organism evidence="9 10">
    <name type="scientific">Sporolituus thermophilus DSM 23256</name>
    <dbReference type="NCBI Taxonomy" id="1123285"/>
    <lineage>
        <taxon>Bacteria</taxon>
        <taxon>Bacillati</taxon>
        <taxon>Bacillota</taxon>
        <taxon>Negativicutes</taxon>
        <taxon>Selenomonadales</taxon>
        <taxon>Sporomusaceae</taxon>
        <taxon>Sporolituus</taxon>
    </lineage>
</organism>
<dbReference type="OrthoDB" id="219031at2"/>
<evidence type="ECO:0000256" key="2">
    <source>
        <dbReference type="ARBA" id="ARBA00010312"/>
    </source>
</evidence>
<dbReference type="GO" id="GO:0016491">
    <property type="term" value="F:oxidoreductase activity"/>
    <property type="evidence" value="ECO:0007669"/>
    <property type="project" value="UniProtKB-KW"/>
</dbReference>
<dbReference type="Gene3D" id="3.40.50.740">
    <property type="match status" value="1"/>
</dbReference>
<dbReference type="EMBL" id="FNBU01000004">
    <property type="protein sequence ID" value="SDF21009.1"/>
    <property type="molecule type" value="Genomic_DNA"/>
</dbReference>
<dbReference type="GO" id="GO:0051536">
    <property type="term" value="F:iron-sulfur cluster binding"/>
    <property type="evidence" value="ECO:0007669"/>
    <property type="project" value="UniProtKB-KW"/>
</dbReference>
<dbReference type="PANTHER" id="PTHR43742">
    <property type="entry name" value="TRIMETHYLAMINE-N-OXIDE REDUCTASE"/>
    <property type="match status" value="1"/>
</dbReference>
<dbReference type="Pfam" id="PF00384">
    <property type="entry name" value="Molybdopterin"/>
    <property type="match status" value="1"/>
</dbReference>
<protein>
    <submittedName>
        <fullName evidence="9">Anaerobic selenocysteine-containing dehydrogenase</fullName>
    </submittedName>
</protein>
<evidence type="ECO:0000256" key="4">
    <source>
        <dbReference type="ARBA" id="ARBA00022723"/>
    </source>
</evidence>
<dbReference type="Gene3D" id="3.30.2070.10">
    <property type="entry name" value="Formate dehydrogenase/DMSO reductase"/>
    <property type="match status" value="1"/>
</dbReference>
<dbReference type="GO" id="GO:0046872">
    <property type="term" value="F:metal ion binding"/>
    <property type="evidence" value="ECO:0007669"/>
    <property type="project" value="UniProtKB-KW"/>
</dbReference>
<evidence type="ECO:0000259" key="8">
    <source>
        <dbReference type="PROSITE" id="PS51669"/>
    </source>
</evidence>
<keyword evidence="10" id="KW-1185">Reference proteome</keyword>
<accession>A0A1G7J948</accession>
<evidence type="ECO:0000256" key="3">
    <source>
        <dbReference type="ARBA" id="ARBA00022505"/>
    </source>
</evidence>
<keyword evidence="6" id="KW-0408">Iron</keyword>
<evidence type="ECO:0000256" key="7">
    <source>
        <dbReference type="ARBA" id="ARBA00023014"/>
    </source>
</evidence>
<evidence type="ECO:0000256" key="5">
    <source>
        <dbReference type="ARBA" id="ARBA00023002"/>
    </source>
</evidence>
<keyword evidence="7" id="KW-0411">Iron-sulfur</keyword>
<dbReference type="SUPFAM" id="SSF53706">
    <property type="entry name" value="Formate dehydrogenase/DMSO reductase, domains 1-3"/>
    <property type="match status" value="1"/>
</dbReference>
<gene>
    <name evidence="9" type="ORF">SAMN05660235_00807</name>
</gene>
<dbReference type="PROSITE" id="PS00490">
    <property type="entry name" value="MOLYBDOPTERIN_PROK_2"/>
    <property type="match status" value="1"/>
</dbReference>
<dbReference type="Gene3D" id="3.40.228.10">
    <property type="entry name" value="Dimethylsulfoxide Reductase, domain 2"/>
    <property type="match status" value="1"/>
</dbReference>
<comment type="cofactor">
    <cofactor evidence="1">
        <name>Mo-bis(molybdopterin guanine dinucleotide)</name>
        <dbReference type="ChEBI" id="CHEBI:60539"/>
    </cofactor>
</comment>
<evidence type="ECO:0000313" key="9">
    <source>
        <dbReference type="EMBL" id="SDF21009.1"/>
    </source>
</evidence>
<dbReference type="Pfam" id="PF04879">
    <property type="entry name" value="Molybdop_Fe4S4"/>
    <property type="match status" value="1"/>
</dbReference>
<dbReference type="InterPro" id="IPR006657">
    <property type="entry name" value="MoPterin_dinucl-bd_dom"/>
</dbReference>
<dbReference type="InterPro" id="IPR006655">
    <property type="entry name" value="Mopterin_OxRdtase_prok_CS"/>
</dbReference>
<sequence length="668" mass="73387">MAYTVKRSVCPYDCPDACGLLVEVADGKAVGVKGDPDHPFTRGVLCPKMAHYERTVHAPGRLTRPLLRTGPKGAGEFKPVSWDEAIKIIVDRWQKIIAEDGSEAILPCSYAGTMGLVQRNAGHAFFYRLGASRLDRTLCTPAKDYGWKAVMGGTLAPHPDEAADSDLIILWGLNALATNIHFLHAVRRAKRQGAAVWLIDTYANPTAKIADRVFLVRPGSDAALAIAMAHVLVRDGLVDRAFITRYVQGYEEYKREILPDYTPDAASKLTGLPADVIEEMALAYGRAAAPFISVGGGLARYGNGAMTVRAIVTLPALTGAWQKRGGGVLVGVSTGSALNLSLITREDLMDERTRIININQIGDALNDLTDPPIKSLYVYHSNPAAVLPDQNRVIQGLLREDLFTVVHERFLTDTARYADIVLPATTSLEHSDIYRAYGHYCLQRAFPVIAPVGEAKSNWEVFCLLAQAMGFPDEIFRRTADELIEEMLAHPTPWLEGVDMARLRAGLPVELPLPADYKLDFKTPSGKIEIFNPREAEPLPRYLPPHGDDAPFWLMTAPSLYGLNSSFSERADLIRRRQRMNLLMNPDDAAGKGLRDGQRVIAFNRRGEVAFYLAVSPALPPGVVVAEGVWWLDYALNGRTVNALTSQRLTDRAGGSTFYDTKVDVRAE</sequence>
<dbReference type="RefSeq" id="WP_093688335.1">
    <property type="nucleotide sequence ID" value="NZ_FNBU01000004.1"/>
</dbReference>
<dbReference type="AlphaFoldDB" id="A0A1G7J948"/>
<dbReference type="Pfam" id="PF01568">
    <property type="entry name" value="Molydop_binding"/>
    <property type="match status" value="1"/>
</dbReference>
<dbReference type="SUPFAM" id="SSF50692">
    <property type="entry name" value="ADC-like"/>
    <property type="match status" value="1"/>
</dbReference>
<dbReference type="InterPro" id="IPR006963">
    <property type="entry name" value="Mopterin_OxRdtase_4Fe-4S_dom"/>
</dbReference>
<evidence type="ECO:0000256" key="6">
    <source>
        <dbReference type="ARBA" id="ARBA00023004"/>
    </source>
</evidence>
<feature type="domain" description="4Fe-4S Mo/W bis-MGD-type" evidence="8">
    <location>
        <begin position="3"/>
        <end position="60"/>
    </location>
</feature>
<dbReference type="CDD" id="cd02786">
    <property type="entry name" value="MopB_CT_3"/>
    <property type="match status" value="1"/>
</dbReference>
<dbReference type="SMART" id="SM00926">
    <property type="entry name" value="Molybdop_Fe4S4"/>
    <property type="match status" value="1"/>
</dbReference>
<dbReference type="Proteomes" id="UP000243333">
    <property type="component" value="Unassembled WGS sequence"/>
</dbReference>
<dbReference type="CDD" id="cd02766">
    <property type="entry name" value="MopB_3"/>
    <property type="match status" value="1"/>
</dbReference>
<keyword evidence="3" id="KW-0500">Molybdenum</keyword>